<evidence type="ECO:0000313" key="25">
    <source>
        <dbReference type="Proteomes" id="UP000327013"/>
    </source>
</evidence>
<evidence type="ECO:0000256" key="1">
    <source>
        <dbReference type="ARBA" id="ARBA00004479"/>
    </source>
</evidence>
<dbReference type="PROSITE" id="PS00108">
    <property type="entry name" value="PROTEIN_KINASE_ST"/>
    <property type="match status" value="1"/>
</dbReference>
<comment type="catalytic activity">
    <reaction evidence="18">
        <text>L-seryl-[protein] + ATP = O-phospho-L-seryl-[protein] + ADP + H(+)</text>
        <dbReference type="Rhea" id="RHEA:17989"/>
        <dbReference type="Rhea" id="RHEA-COMP:9863"/>
        <dbReference type="Rhea" id="RHEA-COMP:11604"/>
        <dbReference type="ChEBI" id="CHEBI:15378"/>
        <dbReference type="ChEBI" id="CHEBI:29999"/>
        <dbReference type="ChEBI" id="CHEBI:30616"/>
        <dbReference type="ChEBI" id="CHEBI:83421"/>
        <dbReference type="ChEBI" id="CHEBI:456216"/>
        <dbReference type="EC" id="2.7.11.1"/>
    </reaction>
</comment>
<reference evidence="24 25" key="1">
    <citation type="submission" date="2019-06" db="EMBL/GenBank/DDBJ databases">
        <title>A chromosomal-level reference genome of Carpinus fangiana (Coryloideae, Betulaceae).</title>
        <authorList>
            <person name="Yang X."/>
            <person name="Wang Z."/>
            <person name="Zhang L."/>
            <person name="Hao G."/>
            <person name="Liu J."/>
            <person name="Yang Y."/>
        </authorList>
    </citation>
    <scope>NUCLEOTIDE SEQUENCE [LARGE SCALE GENOMIC DNA]</scope>
    <source>
        <strain evidence="24">Cfa_2016G</strain>
        <tissue evidence="24">Leaf</tissue>
    </source>
</reference>
<evidence type="ECO:0000256" key="12">
    <source>
        <dbReference type="ARBA" id="ARBA00022989"/>
    </source>
</evidence>
<dbReference type="InterPro" id="IPR011009">
    <property type="entry name" value="Kinase-like_dom_sf"/>
</dbReference>
<dbReference type="Pfam" id="PF00954">
    <property type="entry name" value="S_locus_glycop"/>
    <property type="match status" value="1"/>
</dbReference>
<feature type="domain" description="Bulb-type lectin" evidence="23">
    <location>
        <begin position="574"/>
        <end position="723"/>
    </location>
</feature>
<organism evidence="24 25">
    <name type="scientific">Carpinus fangiana</name>
    <dbReference type="NCBI Taxonomy" id="176857"/>
    <lineage>
        <taxon>Eukaryota</taxon>
        <taxon>Viridiplantae</taxon>
        <taxon>Streptophyta</taxon>
        <taxon>Embryophyta</taxon>
        <taxon>Tracheophyta</taxon>
        <taxon>Spermatophyta</taxon>
        <taxon>Magnoliopsida</taxon>
        <taxon>eudicotyledons</taxon>
        <taxon>Gunneridae</taxon>
        <taxon>Pentapetalae</taxon>
        <taxon>rosids</taxon>
        <taxon>fabids</taxon>
        <taxon>Fagales</taxon>
        <taxon>Betulaceae</taxon>
        <taxon>Carpinus</taxon>
    </lineage>
</organism>
<keyword evidence="6 20" id="KW-0812">Transmembrane</keyword>
<feature type="signal peptide" evidence="21">
    <location>
        <begin position="1"/>
        <end position="21"/>
    </location>
</feature>
<comment type="subcellular location">
    <subcellularLocation>
        <location evidence="1">Membrane</location>
        <topology evidence="1">Single-pass type I membrane protein</topology>
    </subcellularLocation>
</comment>
<dbReference type="InterPro" id="IPR001480">
    <property type="entry name" value="Bulb-type_lectin_dom"/>
</dbReference>
<feature type="chain" id="PRO_5024378189" description="non-specific serine/threonine protein kinase" evidence="21">
    <location>
        <begin position="22"/>
        <end position="1307"/>
    </location>
</feature>
<keyword evidence="3" id="KW-0723">Serine/threonine-protein kinase</keyword>
<feature type="transmembrane region" description="Helical" evidence="20">
    <location>
        <begin position="950"/>
        <end position="973"/>
    </location>
</feature>
<keyword evidence="15" id="KW-0675">Receptor</keyword>
<feature type="domain" description="Protein kinase" evidence="22">
    <location>
        <begin position="1009"/>
        <end position="1289"/>
    </location>
</feature>
<accession>A0A5N6RDD9</accession>
<evidence type="ECO:0000256" key="7">
    <source>
        <dbReference type="ARBA" id="ARBA00022729"/>
    </source>
</evidence>
<dbReference type="InterPro" id="IPR008271">
    <property type="entry name" value="Ser/Thr_kinase_AS"/>
</dbReference>
<proteinExistence type="predicted"/>
<keyword evidence="12 20" id="KW-1133">Transmembrane helix</keyword>
<dbReference type="SUPFAM" id="SSF51110">
    <property type="entry name" value="alpha-D-mannose-specific plant lectins"/>
    <property type="match status" value="2"/>
</dbReference>
<dbReference type="PROSITE" id="PS00107">
    <property type="entry name" value="PROTEIN_KINASE_ATP"/>
    <property type="match status" value="1"/>
</dbReference>
<dbReference type="PROSITE" id="PS51257">
    <property type="entry name" value="PROKAR_LIPOPROTEIN"/>
    <property type="match status" value="1"/>
</dbReference>
<evidence type="ECO:0000256" key="10">
    <source>
        <dbReference type="ARBA" id="ARBA00022777"/>
    </source>
</evidence>
<dbReference type="SMART" id="SM00220">
    <property type="entry name" value="S_TKc"/>
    <property type="match status" value="1"/>
</dbReference>
<dbReference type="InterPro" id="IPR000858">
    <property type="entry name" value="S_locus_glycoprot_dom"/>
</dbReference>
<dbReference type="SUPFAM" id="SSF56112">
    <property type="entry name" value="Protein kinase-like (PK-like)"/>
    <property type="match status" value="2"/>
</dbReference>
<dbReference type="Gene3D" id="2.90.10.10">
    <property type="entry name" value="Bulb-type lectin domain"/>
    <property type="match status" value="2"/>
</dbReference>
<feature type="binding site" evidence="19">
    <location>
        <position position="1040"/>
    </location>
    <ligand>
        <name>ATP</name>
        <dbReference type="ChEBI" id="CHEBI:30616"/>
    </ligand>
</feature>
<dbReference type="InterPro" id="IPR036426">
    <property type="entry name" value="Bulb-type_lectin_dom_sf"/>
</dbReference>
<keyword evidence="10" id="KW-0418">Kinase</keyword>
<evidence type="ECO:0000256" key="4">
    <source>
        <dbReference type="ARBA" id="ARBA00022536"/>
    </source>
</evidence>
<dbReference type="GO" id="GO:0004674">
    <property type="term" value="F:protein serine/threonine kinase activity"/>
    <property type="evidence" value="ECO:0007669"/>
    <property type="project" value="UniProtKB-KW"/>
</dbReference>
<keyword evidence="25" id="KW-1185">Reference proteome</keyword>
<evidence type="ECO:0000256" key="8">
    <source>
        <dbReference type="ARBA" id="ARBA00022734"/>
    </source>
</evidence>
<evidence type="ECO:0000256" key="6">
    <source>
        <dbReference type="ARBA" id="ARBA00022692"/>
    </source>
</evidence>
<dbReference type="GO" id="GO:0048544">
    <property type="term" value="P:recognition of pollen"/>
    <property type="evidence" value="ECO:0007669"/>
    <property type="project" value="InterPro"/>
</dbReference>
<evidence type="ECO:0000256" key="14">
    <source>
        <dbReference type="ARBA" id="ARBA00023157"/>
    </source>
</evidence>
<dbReference type="PROSITE" id="PS50011">
    <property type="entry name" value="PROTEIN_KINASE_DOM"/>
    <property type="match status" value="1"/>
</dbReference>
<protein>
    <recommendedName>
        <fullName evidence="2">non-specific serine/threonine protein kinase</fullName>
        <ecNumber evidence="2">2.7.11.1</ecNumber>
    </recommendedName>
</protein>
<evidence type="ECO:0000256" key="20">
    <source>
        <dbReference type="SAM" id="Phobius"/>
    </source>
</evidence>
<dbReference type="GO" id="GO:0030246">
    <property type="term" value="F:carbohydrate binding"/>
    <property type="evidence" value="ECO:0007669"/>
    <property type="project" value="UniProtKB-KW"/>
</dbReference>
<evidence type="ECO:0000256" key="17">
    <source>
        <dbReference type="ARBA" id="ARBA00047899"/>
    </source>
</evidence>
<dbReference type="Gene3D" id="1.10.510.10">
    <property type="entry name" value="Transferase(Phosphotransferase) domain 1"/>
    <property type="match status" value="1"/>
</dbReference>
<dbReference type="PANTHER" id="PTHR47976:SF64">
    <property type="entry name" value="RECEPTOR-LIKE SERINE_THREONINE-PROTEIN KINASE"/>
    <property type="match status" value="1"/>
</dbReference>
<evidence type="ECO:0000313" key="24">
    <source>
        <dbReference type="EMBL" id="KAE8077023.1"/>
    </source>
</evidence>
<dbReference type="EC" id="2.7.11.1" evidence="2"/>
<evidence type="ECO:0000259" key="22">
    <source>
        <dbReference type="PROSITE" id="PS50011"/>
    </source>
</evidence>
<dbReference type="GO" id="GO:0016020">
    <property type="term" value="C:membrane"/>
    <property type="evidence" value="ECO:0007669"/>
    <property type="project" value="UniProtKB-SubCell"/>
</dbReference>
<comment type="catalytic activity">
    <reaction evidence="17">
        <text>L-threonyl-[protein] + ATP = O-phospho-L-threonyl-[protein] + ADP + H(+)</text>
        <dbReference type="Rhea" id="RHEA:46608"/>
        <dbReference type="Rhea" id="RHEA-COMP:11060"/>
        <dbReference type="Rhea" id="RHEA-COMP:11605"/>
        <dbReference type="ChEBI" id="CHEBI:15378"/>
        <dbReference type="ChEBI" id="CHEBI:30013"/>
        <dbReference type="ChEBI" id="CHEBI:30616"/>
        <dbReference type="ChEBI" id="CHEBI:61977"/>
        <dbReference type="ChEBI" id="CHEBI:456216"/>
        <dbReference type="EC" id="2.7.11.1"/>
    </reaction>
</comment>
<keyword evidence="13 20" id="KW-0472">Membrane</keyword>
<evidence type="ECO:0000256" key="16">
    <source>
        <dbReference type="ARBA" id="ARBA00023180"/>
    </source>
</evidence>
<keyword evidence="4" id="KW-0245">EGF-like domain</keyword>
<feature type="transmembrane region" description="Helical" evidence="20">
    <location>
        <begin position="380"/>
        <end position="402"/>
    </location>
</feature>
<dbReference type="Pfam" id="PF01453">
    <property type="entry name" value="B_lectin"/>
    <property type="match status" value="1"/>
</dbReference>
<evidence type="ECO:0000256" key="15">
    <source>
        <dbReference type="ARBA" id="ARBA00023170"/>
    </source>
</evidence>
<evidence type="ECO:0000256" key="3">
    <source>
        <dbReference type="ARBA" id="ARBA00022527"/>
    </source>
</evidence>
<dbReference type="OrthoDB" id="5857966at2759"/>
<dbReference type="CDD" id="cd14066">
    <property type="entry name" value="STKc_IRAK"/>
    <property type="match status" value="1"/>
</dbReference>
<dbReference type="CDD" id="cd00028">
    <property type="entry name" value="B_lectin"/>
    <property type="match status" value="1"/>
</dbReference>
<dbReference type="InterPro" id="IPR017441">
    <property type="entry name" value="Protein_kinase_ATP_BS"/>
</dbReference>
<name>A0A5N6RDD9_9ROSI</name>
<dbReference type="Proteomes" id="UP000327013">
    <property type="component" value="Chromosome 6"/>
</dbReference>
<evidence type="ECO:0000256" key="11">
    <source>
        <dbReference type="ARBA" id="ARBA00022840"/>
    </source>
</evidence>
<evidence type="ECO:0000256" key="21">
    <source>
        <dbReference type="SAM" id="SignalP"/>
    </source>
</evidence>
<evidence type="ECO:0000256" key="5">
    <source>
        <dbReference type="ARBA" id="ARBA00022679"/>
    </source>
</evidence>
<evidence type="ECO:0000256" key="9">
    <source>
        <dbReference type="ARBA" id="ARBA00022741"/>
    </source>
</evidence>
<dbReference type="InterPro" id="IPR001245">
    <property type="entry name" value="Ser-Thr/Tyr_kinase_cat_dom"/>
</dbReference>
<dbReference type="SMART" id="SM00108">
    <property type="entry name" value="B_lectin"/>
    <property type="match status" value="2"/>
</dbReference>
<dbReference type="GO" id="GO:0005524">
    <property type="term" value="F:ATP binding"/>
    <property type="evidence" value="ECO:0007669"/>
    <property type="project" value="UniProtKB-UniRule"/>
</dbReference>
<keyword evidence="11 19" id="KW-0067">ATP-binding</keyword>
<sequence length="1307" mass="145261">MGGARICLWSFPFFLSLLCSCSEMSGSRIDLGSSIIAGANSSWQSPSGDFAFGFYPLVTGLYLVGIWFDKIPEKTLVWSSNRDDPVRQRLSMGQKLYSNANDSVDYSIGRYMLELQEDGNLVLSAFRFGDPGYWYTVAREGNISLVLNQSTAFMYLIVENNASISYNMTNSTSMLPPIERYYYLATTNDHGNFQQLARVKGNNSQWQVVWQAITEPCTVNAICGVYGYCTLPDNKTVTCNCLPGYLQFDPNVPSKGCYPEVVMDFCAANSSTSDFTIVKMADTDLPNNLFADLARIERTDEEGCKKAVMDDCFCMAGVFNPSGSGSDQNFCLKKRIPFLNGRKGNPAPATKNFVTFLKVPVVNNSAQVPPKKRKDSPSSVVLLASLLLCSILAVLFAAITIYHHPLFQRYKHVQPPPKPKAVEINLKAFSFQDLREATNGFKNKLGEGAFGAVYSGFLTLEDEEVEVAVKQLEKMIEQEMPSTDEDREGEYVILTDWVIYCVRAGNLEATVSYDSEVLSNYKRFERMAMVGIWCISSNPTLRPSMEKVVEMLEGTVVVGVPPLIDAQILHAQISPNISLGSSIIAGSNISWRSLSGDFAFGFKPLPNGLYLAGIWFDKIPEKTLVWSPYRDSPAEPNSSIKLTDAGDLVLEYANGITVSIYEGASSSVMRDDGNFVLTDGGSKPIWRSFDSPTDTLLRGQTLAKKGNLFSNAIGTSNYSTGNFKLELLWDSKLVLSAYHFSAPSYQIRETSTEKDDVTLVFNATSAFMYLVDSTNGIIYSLTEKWMDKRVEIPCRVTTVCGVNGMCSASLDNKTMTCSCIPGYIRLDPRDVSKGCHPEKVVYYCPGPSSMRNFTVVEIDDAEFQSDASELAQVKDVSVEGSKKAIMDDCYTLAASFVGSTSTCTKKRMPLLNARKSASSKGKTALIKVPLKMPEPDLPKAPKKKKFRVRILLKIGLLISAALAPLFGVVAAYYHPAARNLRKKRRSSNSNTIGINFREFTFQELREVTNGFSKILGRGSSGRVYSGNLTLKDTEIDIAVKELQKGTEKTEKEFATELKIIGRTHHKNLVRLLGFCIEKDHRFLVLELMPNGALSHFLFKEGERPSWNQRAEMALGIARGLRYLHEECETQIIHCDIKPQNVLLDVNYNAKISDFGLSKLLNKDQTRTDTNIRGTVGYIAPEWLRSGPITSKVDVYSFGVMLIEIICGRRQIELSRVEEESEEGDLVLSDWVVSCVKSGKLEMVVGHDPDVLSDFKRFERMALVGLWCIHPDSILRPSMRKVTQMLEGTVEAEIPPLVYDPTANYGSY</sequence>
<dbReference type="InterPro" id="IPR000719">
    <property type="entry name" value="Prot_kinase_dom"/>
</dbReference>
<evidence type="ECO:0000256" key="18">
    <source>
        <dbReference type="ARBA" id="ARBA00048679"/>
    </source>
</evidence>
<dbReference type="PROSITE" id="PS50927">
    <property type="entry name" value="BULB_LECTIN"/>
    <property type="match status" value="1"/>
</dbReference>
<evidence type="ECO:0000256" key="2">
    <source>
        <dbReference type="ARBA" id="ARBA00012513"/>
    </source>
</evidence>
<keyword evidence="9 19" id="KW-0547">Nucleotide-binding</keyword>
<keyword evidence="8" id="KW-0430">Lectin</keyword>
<dbReference type="FunFam" id="3.30.200.20:FF:000059">
    <property type="entry name" value="S-receptor-like serine/threonine-protein kinase"/>
    <property type="match status" value="1"/>
</dbReference>
<keyword evidence="14" id="KW-1015">Disulfide bond</keyword>
<evidence type="ECO:0000256" key="19">
    <source>
        <dbReference type="PROSITE-ProRule" id="PRU10141"/>
    </source>
</evidence>
<dbReference type="PANTHER" id="PTHR47976">
    <property type="entry name" value="G-TYPE LECTIN S-RECEPTOR-LIKE SERINE/THREONINE-PROTEIN KINASE SD2-5"/>
    <property type="match status" value="1"/>
</dbReference>
<keyword evidence="16" id="KW-0325">Glycoprotein</keyword>
<evidence type="ECO:0000259" key="23">
    <source>
        <dbReference type="PROSITE" id="PS50927"/>
    </source>
</evidence>
<dbReference type="InterPro" id="IPR051343">
    <property type="entry name" value="G-type_lectin_kinases/EP1-like"/>
</dbReference>
<keyword evidence="5" id="KW-0808">Transferase</keyword>
<gene>
    <name evidence="24" type="ORF">FH972_015632</name>
</gene>
<dbReference type="Pfam" id="PF07714">
    <property type="entry name" value="PK_Tyr_Ser-Thr"/>
    <property type="match status" value="1"/>
</dbReference>
<dbReference type="FunFam" id="1.10.510.10:FF:000237">
    <property type="entry name" value="G-type lectin S-receptor-like serine/threonine-protein kinase"/>
    <property type="match status" value="1"/>
</dbReference>
<keyword evidence="7 21" id="KW-0732">Signal</keyword>
<evidence type="ECO:0000256" key="13">
    <source>
        <dbReference type="ARBA" id="ARBA00023136"/>
    </source>
</evidence>
<dbReference type="Gene3D" id="3.30.200.20">
    <property type="entry name" value="Phosphorylase Kinase, domain 1"/>
    <property type="match status" value="2"/>
</dbReference>
<dbReference type="EMBL" id="CM017326">
    <property type="protein sequence ID" value="KAE8077023.1"/>
    <property type="molecule type" value="Genomic_DNA"/>
</dbReference>